<feature type="non-terminal residue" evidence="1">
    <location>
        <position position="30"/>
    </location>
</feature>
<evidence type="ECO:0000313" key="2">
    <source>
        <dbReference type="Proteomes" id="UP000681720"/>
    </source>
</evidence>
<proteinExistence type="predicted"/>
<feature type="non-terminal residue" evidence="1">
    <location>
        <position position="1"/>
    </location>
</feature>
<accession>A0A8S3FWE3</accession>
<reference evidence="1" key="1">
    <citation type="submission" date="2021-02" db="EMBL/GenBank/DDBJ databases">
        <authorList>
            <person name="Nowell W R."/>
        </authorList>
    </citation>
    <scope>NUCLEOTIDE SEQUENCE</scope>
</reference>
<sequence length="30" mass="3405">MDLLGLGSKVDIDFILDSQDQRKQVEVKVD</sequence>
<name>A0A8S3FWE3_9BILA</name>
<dbReference type="EMBL" id="CAJOBJ010279613">
    <property type="protein sequence ID" value="CAF5142360.1"/>
    <property type="molecule type" value="Genomic_DNA"/>
</dbReference>
<dbReference type="Proteomes" id="UP000681720">
    <property type="component" value="Unassembled WGS sequence"/>
</dbReference>
<comment type="caution">
    <text evidence="1">The sequence shown here is derived from an EMBL/GenBank/DDBJ whole genome shotgun (WGS) entry which is preliminary data.</text>
</comment>
<gene>
    <name evidence="1" type="ORF">GIL414_LOCUS64555</name>
</gene>
<evidence type="ECO:0000313" key="1">
    <source>
        <dbReference type="EMBL" id="CAF5142360.1"/>
    </source>
</evidence>
<dbReference type="AlphaFoldDB" id="A0A8S3FWE3"/>
<protein>
    <submittedName>
        <fullName evidence="1">Uncharacterized protein</fullName>
    </submittedName>
</protein>
<organism evidence="1 2">
    <name type="scientific">Rotaria magnacalcarata</name>
    <dbReference type="NCBI Taxonomy" id="392030"/>
    <lineage>
        <taxon>Eukaryota</taxon>
        <taxon>Metazoa</taxon>
        <taxon>Spiralia</taxon>
        <taxon>Gnathifera</taxon>
        <taxon>Rotifera</taxon>
        <taxon>Eurotatoria</taxon>
        <taxon>Bdelloidea</taxon>
        <taxon>Philodinida</taxon>
        <taxon>Philodinidae</taxon>
        <taxon>Rotaria</taxon>
    </lineage>
</organism>